<evidence type="ECO:0000313" key="1">
    <source>
        <dbReference type="EMBL" id="GMN64587.1"/>
    </source>
</evidence>
<protein>
    <submittedName>
        <fullName evidence="1">Uncharacterized protein</fullName>
    </submittedName>
</protein>
<dbReference type="AlphaFoldDB" id="A0AA88DYN6"/>
<dbReference type="EMBL" id="BTGU01000187">
    <property type="protein sequence ID" value="GMN64587.1"/>
    <property type="molecule type" value="Genomic_DNA"/>
</dbReference>
<accession>A0AA88DYN6</accession>
<dbReference type="Proteomes" id="UP001187192">
    <property type="component" value="Unassembled WGS sequence"/>
</dbReference>
<sequence>MPDMTVGHMIDDIMKAEIVIHAMQADAFEEDHQAPVDDAGIGEPQYEVGPVLPEDPIPVVPLQKMLRKINPRIPPVIDISSDEDDLEQEPEQRGWVEDIEDFEDDPEEILFDDGDWDVDSDASSVVTIELALMYYGKVVDTSIVVLPIVPPVVPPVPDVQPEVQPEVPQNAEVPIAPAGVQVNLPPVREDLLYERFRRMKPLEFEGPTDPIAADN</sequence>
<organism evidence="1 2">
    <name type="scientific">Ficus carica</name>
    <name type="common">Common fig</name>
    <dbReference type="NCBI Taxonomy" id="3494"/>
    <lineage>
        <taxon>Eukaryota</taxon>
        <taxon>Viridiplantae</taxon>
        <taxon>Streptophyta</taxon>
        <taxon>Embryophyta</taxon>
        <taxon>Tracheophyta</taxon>
        <taxon>Spermatophyta</taxon>
        <taxon>Magnoliopsida</taxon>
        <taxon>eudicotyledons</taxon>
        <taxon>Gunneridae</taxon>
        <taxon>Pentapetalae</taxon>
        <taxon>rosids</taxon>
        <taxon>fabids</taxon>
        <taxon>Rosales</taxon>
        <taxon>Moraceae</taxon>
        <taxon>Ficeae</taxon>
        <taxon>Ficus</taxon>
    </lineage>
</organism>
<name>A0AA88DYN6_FICCA</name>
<gene>
    <name evidence="1" type="ORF">TIFTF001_033655</name>
</gene>
<reference evidence="1" key="1">
    <citation type="submission" date="2023-07" db="EMBL/GenBank/DDBJ databases">
        <title>draft genome sequence of fig (Ficus carica).</title>
        <authorList>
            <person name="Takahashi T."/>
            <person name="Nishimura K."/>
        </authorList>
    </citation>
    <scope>NUCLEOTIDE SEQUENCE</scope>
</reference>
<comment type="caution">
    <text evidence="1">The sequence shown here is derived from an EMBL/GenBank/DDBJ whole genome shotgun (WGS) entry which is preliminary data.</text>
</comment>
<keyword evidence="2" id="KW-1185">Reference proteome</keyword>
<proteinExistence type="predicted"/>
<evidence type="ECO:0000313" key="2">
    <source>
        <dbReference type="Proteomes" id="UP001187192"/>
    </source>
</evidence>